<comment type="caution">
    <text evidence="1">The sequence shown here is derived from an EMBL/GenBank/DDBJ whole genome shotgun (WGS) entry which is preliminary data.</text>
</comment>
<dbReference type="PANTHER" id="PTHR30087">
    <property type="entry name" value="INNER MEMBRANE PROTEIN"/>
    <property type="match status" value="1"/>
</dbReference>
<protein>
    <submittedName>
        <fullName evidence="1">DUF523 domain-containing protein</fullName>
    </submittedName>
</protein>
<sequence>MKLCSACLLGIKCRYDGKSKPNQRVMRLSKKEILIPICPEQLGSLPTPREPAEQKGRKVFTKSGKDVTLSFKRGAKEVLKLAKLLGIKRAILKQKSPSCGCGQIYDGTFSDGIIKGDGVTTSLLKRNGIKVISDEDL</sequence>
<reference evidence="2" key="1">
    <citation type="submission" date="2017-09" db="EMBL/GenBank/DDBJ databases">
        <title>Depth-based differentiation of microbial function through sediment-hosted aquifers and enrichment of novel symbionts in the deep terrestrial subsurface.</title>
        <authorList>
            <person name="Probst A.J."/>
            <person name="Ladd B."/>
            <person name="Jarett J.K."/>
            <person name="Geller-Mcgrath D.E."/>
            <person name="Sieber C.M.K."/>
            <person name="Emerson J.B."/>
            <person name="Anantharaman K."/>
            <person name="Thomas B.C."/>
            <person name="Malmstrom R."/>
            <person name="Stieglmeier M."/>
            <person name="Klingl A."/>
            <person name="Woyke T."/>
            <person name="Ryan C.M."/>
            <person name="Banfield J.F."/>
        </authorList>
    </citation>
    <scope>NUCLEOTIDE SEQUENCE [LARGE SCALE GENOMIC DNA]</scope>
</reference>
<dbReference type="PANTHER" id="PTHR30087:SF1">
    <property type="entry name" value="HYPOTHETICAL CYTOSOLIC PROTEIN"/>
    <property type="match status" value="1"/>
</dbReference>
<proteinExistence type="predicted"/>
<evidence type="ECO:0000313" key="1">
    <source>
        <dbReference type="EMBL" id="PJA02138.1"/>
    </source>
</evidence>
<accession>A0A2M7VJX3</accession>
<organism evidence="1 2">
    <name type="scientific">bacterium (Candidatus Gribaldobacteria) CG_4_10_14_0_2_um_filter_36_18</name>
    <dbReference type="NCBI Taxonomy" id="2014264"/>
    <lineage>
        <taxon>Bacteria</taxon>
        <taxon>Candidatus Gribaldobacteria</taxon>
    </lineage>
</organism>
<name>A0A2M7VJX3_9BACT</name>
<dbReference type="EMBL" id="PFPS01000098">
    <property type="protein sequence ID" value="PJA02138.1"/>
    <property type="molecule type" value="Genomic_DNA"/>
</dbReference>
<evidence type="ECO:0000313" key="2">
    <source>
        <dbReference type="Proteomes" id="UP000231469"/>
    </source>
</evidence>
<dbReference type="AlphaFoldDB" id="A0A2M7VJX3"/>
<dbReference type="InterPro" id="IPR007553">
    <property type="entry name" value="2-thiour_desulf"/>
</dbReference>
<dbReference type="Pfam" id="PF04463">
    <property type="entry name" value="2-thiour_desulf"/>
    <property type="match status" value="1"/>
</dbReference>
<gene>
    <name evidence="1" type="ORF">COX73_02345</name>
</gene>
<dbReference type="Proteomes" id="UP000231469">
    <property type="component" value="Unassembled WGS sequence"/>
</dbReference>